<dbReference type="Gene3D" id="3.40.190.10">
    <property type="entry name" value="Periplasmic binding protein-like II"/>
    <property type="match status" value="2"/>
</dbReference>
<dbReference type="PANTHER" id="PTHR43649">
    <property type="entry name" value="ARABINOSE-BINDING PROTEIN-RELATED"/>
    <property type="match status" value="1"/>
</dbReference>
<name>A0A165RHD1_9BACL</name>
<dbReference type="AlphaFoldDB" id="A0A165RHD1"/>
<accession>A0A165RHD1</accession>
<dbReference type="PANTHER" id="PTHR43649:SF11">
    <property type="entry name" value="ABC TRANSPORTER SUBSTRATE-BINDING PROTEIN YESO-RELATED"/>
    <property type="match status" value="1"/>
</dbReference>
<feature type="signal peptide" evidence="1">
    <location>
        <begin position="1"/>
        <end position="19"/>
    </location>
</feature>
<evidence type="ECO:0000313" key="2">
    <source>
        <dbReference type="EMBL" id="KZE82082.1"/>
    </source>
</evidence>
<gene>
    <name evidence="2" type="ORF">AV654_09455</name>
</gene>
<dbReference type="OrthoDB" id="7918484at2"/>
<protein>
    <recommendedName>
        <fullName evidence="4">ABC transporter substrate-binding protein</fullName>
    </recommendedName>
</protein>
<keyword evidence="3" id="KW-1185">Reference proteome</keyword>
<evidence type="ECO:0008006" key="4">
    <source>
        <dbReference type="Google" id="ProtNLM"/>
    </source>
</evidence>
<dbReference type="Proteomes" id="UP000076563">
    <property type="component" value="Unassembled WGS sequence"/>
</dbReference>
<dbReference type="SUPFAM" id="SSF53850">
    <property type="entry name" value="Periplasmic binding protein-like II"/>
    <property type="match status" value="1"/>
</dbReference>
<dbReference type="Pfam" id="PF01547">
    <property type="entry name" value="SBP_bac_1"/>
    <property type="match status" value="1"/>
</dbReference>
<reference evidence="3" key="1">
    <citation type="submission" date="2016-01" db="EMBL/GenBank/DDBJ databases">
        <title>Draft genome of Chromobacterium sp. F49.</title>
        <authorList>
            <person name="Hong K.W."/>
        </authorList>
    </citation>
    <scope>NUCLEOTIDE SEQUENCE [LARGE SCALE GENOMIC DNA]</scope>
    <source>
        <strain evidence="3">M63</strain>
    </source>
</reference>
<dbReference type="RefSeq" id="WP_063178694.1">
    <property type="nucleotide sequence ID" value="NZ_LQRA01000039.1"/>
</dbReference>
<dbReference type="InterPro" id="IPR050490">
    <property type="entry name" value="Bact_solute-bd_prot1"/>
</dbReference>
<evidence type="ECO:0000313" key="3">
    <source>
        <dbReference type="Proteomes" id="UP000076563"/>
    </source>
</evidence>
<feature type="chain" id="PRO_5039603624" description="ABC transporter substrate-binding protein" evidence="1">
    <location>
        <begin position="20"/>
        <end position="453"/>
    </location>
</feature>
<keyword evidence="1" id="KW-0732">Signal</keyword>
<organism evidence="2 3">
    <name type="scientific">Paenibacillus elgii</name>
    <dbReference type="NCBI Taxonomy" id="189691"/>
    <lineage>
        <taxon>Bacteria</taxon>
        <taxon>Bacillati</taxon>
        <taxon>Bacillota</taxon>
        <taxon>Bacilli</taxon>
        <taxon>Bacillales</taxon>
        <taxon>Paenibacillaceae</taxon>
        <taxon>Paenibacillus</taxon>
    </lineage>
</organism>
<evidence type="ECO:0000256" key="1">
    <source>
        <dbReference type="SAM" id="SignalP"/>
    </source>
</evidence>
<dbReference type="PROSITE" id="PS51257">
    <property type="entry name" value="PROKAR_LIPOPROTEIN"/>
    <property type="match status" value="1"/>
</dbReference>
<comment type="caution">
    <text evidence="2">The sequence shown here is derived from an EMBL/GenBank/DDBJ whole genome shotgun (WGS) entry which is preliminary data.</text>
</comment>
<dbReference type="InterPro" id="IPR006059">
    <property type="entry name" value="SBP"/>
</dbReference>
<sequence length="453" mass="49072">MNNRMVGKASVVCSMVVLAALAAGCGADGMPDTGGSSASASASGADASASKPVTLRFMWWGSEIRHKATLAAIDRYGQKYPHVTIEAEYQGYEGYLDKIKTQIAAKQAPDIMQLDQTWLEELTSKSEPLADISRLTEIDTSSFDEKLLQDFSLSSSKKTVGLPMGTNGYVLIYNKTITDKLGIDTSGAWDWDRVLDAAQKIRDNNPKGTFTYCVDKSYPPMLFDIVHTERTGARLKSGDLAMPWTKEELVESYALMKKLTDNHVLPSAEECYAPSQDPNPKWVNGDAPFIIEFTSQIAKLKGQIPNSAIGIAALPQLKNGKDPGTLVKPSMVLSINANSKSTGEAAQFVNWFLNDKEAAAILGDVRSVPASAAAKDYAMQAGKIDKDVGAAVDIVLKHQSKAITGLLNNSQIGAVQDEVLQKLLFNKSTPEQAANDYLKRVGDKLNELKAQKK</sequence>
<proteinExistence type="predicted"/>
<dbReference type="EMBL" id="LQRA01000039">
    <property type="protein sequence ID" value="KZE82082.1"/>
    <property type="molecule type" value="Genomic_DNA"/>
</dbReference>